<dbReference type="RefSeq" id="WP_367886848.1">
    <property type="nucleotide sequence ID" value="NZ_CP130612.1"/>
</dbReference>
<dbReference type="InterPro" id="IPR009057">
    <property type="entry name" value="Homeodomain-like_sf"/>
</dbReference>
<gene>
    <name evidence="5" type="ORF">Strain138_000381</name>
    <name evidence="6" type="ORF">Strain318_000381</name>
</gene>
<evidence type="ECO:0000259" key="4">
    <source>
        <dbReference type="PROSITE" id="PS50977"/>
    </source>
</evidence>
<accession>A0AA49JSG5</accession>
<dbReference type="PRINTS" id="PR00455">
    <property type="entry name" value="HTHTETR"/>
</dbReference>
<sequence length="228" mass="25030">MPKTTPPAPAPAPAPEPEARERAPRAPQQERGQRRVEQILDAAEQVFVEQGVGAATMQMIADRAGASMGSLYHFFPNKDAVVEALGARYADAVRDTNQKAMPLEHVHLPAEQLFQRILQAQVKLIERTPAFDAVHEAVQRNCPAINDALNQALVGHVGQFLALRYPKLPAEERVASAMVSVKMVHAVVELASQLPQGHRMQVINEAHRMLVAHYSQYDQRYGPGAASI</sequence>
<evidence type="ECO:0000256" key="3">
    <source>
        <dbReference type="SAM" id="MobiDB-lite"/>
    </source>
</evidence>
<dbReference type="Proteomes" id="UP001229955">
    <property type="component" value="Chromosome"/>
</dbReference>
<evidence type="ECO:0000313" key="7">
    <source>
        <dbReference type="Proteomes" id="UP001229955"/>
    </source>
</evidence>
<evidence type="ECO:0000256" key="1">
    <source>
        <dbReference type="ARBA" id="ARBA00023125"/>
    </source>
</evidence>
<dbReference type="Gene3D" id="1.10.357.10">
    <property type="entry name" value="Tetracycline Repressor, domain 2"/>
    <property type="match status" value="1"/>
</dbReference>
<organism evidence="5">
    <name type="scientific">Pseudogemmatithrix spongiicola</name>
    <dbReference type="NCBI Taxonomy" id="3062599"/>
    <lineage>
        <taxon>Bacteria</taxon>
        <taxon>Pseudomonadati</taxon>
        <taxon>Gemmatimonadota</taxon>
        <taxon>Gemmatimonadia</taxon>
        <taxon>Gemmatimonadales</taxon>
        <taxon>Gemmatimonadaceae</taxon>
        <taxon>Pseudogemmatithrix</taxon>
    </lineage>
</organism>
<proteinExistence type="predicted"/>
<protein>
    <submittedName>
        <fullName evidence="5">TetR/AcrR family transcriptional regulator</fullName>
    </submittedName>
</protein>
<evidence type="ECO:0000256" key="2">
    <source>
        <dbReference type="PROSITE-ProRule" id="PRU00335"/>
    </source>
</evidence>
<feature type="domain" description="HTH tetR-type" evidence="4">
    <location>
        <begin position="33"/>
        <end position="93"/>
    </location>
</feature>
<dbReference type="EMBL" id="CP130613">
    <property type="protein sequence ID" value="WKW14056.1"/>
    <property type="molecule type" value="Genomic_DNA"/>
</dbReference>
<dbReference type="Pfam" id="PF00440">
    <property type="entry name" value="TetR_N"/>
    <property type="match status" value="1"/>
</dbReference>
<name>A0AA49JSG5_9BACT</name>
<dbReference type="PANTHER" id="PTHR30055:SF223">
    <property type="entry name" value="HTH-TYPE TRANSCRIPTIONAL REGULATOR UIDR"/>
    <property type="match status" value="1"/>
</dbReference>
<dbReference type="GO" id="GO:0003700">
    <property type="term" value="F:DNA-binding transcription factor activity"/>
    <property type="evidence" value="ECO:0007669"/>
    <property type="project" value="TreeGrafter"/>
</dbReference>
<keyword evidence="1 2" id="KW-0238">DNA-binding</keyword>
<feature type="compositionally biased region" description="Pro residues" evidence="3">
    <location>
        <begin position="1"/>
        <end position="16"/>
    </location>
</feature>
<dbReference type="InterPro" id="IPR050109">
    <property type="entry name" value="HTH-type_TetR-like_transc_reg"/>
</dbReference>
<dbReference type="PROSITE" id="PS50977">
    <property type="entry name" value="HTH_TETR_2"/>
    <property type="match status" value="1"/>
</dbReference>
<dbReference type="InterPro" id="IPR041669">
    <property type="entry name" value="TetR_C_15"/>
</dbReference>
<reference evidence="5" key="1">
    <citation type="submission" date="2023-07" db="EMBL/GenBank/DDBJ databases">
        <authorList>
            <person name="Haufschild T."/>
            <person name="Kallscheuer N."/>
            <person name="Hammer J."/>
            <person name="Kohn T."/>
            <person name="Kabuu M."/>
            <person name="Jogler M."/>
            <person name="Wohfarth N."/>
            <person name="Heuer A."/>
            <person name="Rohde M."/>
            <person name="van Teeseling M.C.F."/>
            <person name="Jogler C."/>
        </authorList>
    </citation>
    <scope>NUCLEOTIDE SEQUENCE</scope>
    <source>
        <strain evidence="5">Strain 138</strain>
        <strain evidence="6">Strain 318</strain>
    </source>
</reference>
<keyword evidence="7" id="KW-1185">Reference proteome</keyword>
<feature type="region of interest" description="Disordered" evidence="3">
    <location>
        <begin position="1"/>
        <end position="34"/>
    </location>
</feature>
<evidence type="ECO:0000313" key="6">
    <source>
        <dbReference type="EMBL" id="WKW14056.1"/>
    </source>
</evidence>
<dbReference type="GO" id="GO:0000976">
    <property type="term" value="F:transcription cis-regulatory region binding"/>
    <property type="evidence" value="ECO:0007669"/>
    <property type="project" value="TreeGrafter"/>
</dbReference>
<feature type="DNA-binding region" description="H-T-H motif" evidence="2">
    <location>
        <begin position="56"/>
        <end position="75"/>
    </location>
</feature>
<dbReference type="Pfam" id="PF17918">
    <property type="entry name" value="TetR_C_15"/>
    <property type="match status" value="1"/>
</dbReference>
<dbReference type="InterPro" id="IPR023772">
    <property type="entry name" value="DNA-bd_HTH_TetR-type_CS"/>
</dbReference>
<dbReference type="KEGG" id="pspc:Strain318_000381"/>
<dbReference type="PROSITE" id="PS01081">
    <property type="entry name" value="HTH_TETR_1"/>
    <property type="match status" value="1"/>
</dbReference>
<accession>A0AA49JXY1</accession>
<dbReference type="InterPro" id="IPR001647">
    <property type="entry name" value="HTH_TetR"/>
</dbReference>
<dbReference type="AlphaFoldDB" id="A0AA49JSG5"/>
<dbReference type="EMBL" id="CP130612">
    <property type="protein sequence ID" value="WKW11146.1"/>
    <property type="molecule type" value="Genomic_DNA"/>
</dbReference>
<dbReference type="PANTHER" id="PTHR30055">
    <property type="entry name" value="HTH-TYPE TRANSCRIPTIONAL REGULATOR RUTR"/>
    <property type="match status" value="1"/>
</dbReference>
<evidence type="ECO:0000313" key="5">
    <source>
        <dbReference type="EMBL" id="WKW11146.1"/>
    </source>
</evidence>
<dbReference type="SUPFAM" id="SSF46689">
    <property type="entry name" value="Homeodomain-like"/>
    <property type="match status" value="1"/>
</dbReference>